<evidence type="ECO:0000259" key="5">
    <source>
        <dbReference type="PROSITE" id="PS50893"/>
    </source>
</evidence>
<dbReference type="Gene3D" id="3.40.50.300">
    <property type="entry name" value="P-loop containing nucleotide triphosphate hydrolases"/>
    <property type="match status" value="2"/>
</dbReference>
<dbReference type="PANTHER" id="PTHR19211:SF6">
    <property type="entry name" value="BLL7188 PROTEIN"/>
    <property type="match status" value="1"/>
</dbReference>
<evidence type="ECO:0000313" key="7">
    <source>
        <dbReference type="Proteomes" id="UP000243950"/>
    </source>
</evidence>
<dbReference type="RefSeq" id="WP_093501145.1">
    <property type="nucleotide sequence ID" value="NZ_BSSG01000001.1"/>
</dbReference>
<dbReference type="GO" id="GO:0005524">
    <property type="term" value="F:ATP binding"/>
    <property type="evidence" value="ECO:0007669"/>
    <property type="project" value="UniProtKB-KW"/>
</dbReference>
<dbReference type="Proteomes" id="UP000243950">
    <property type="component" value="Unassembled WGS sequence"/>
</dbReference>
<keyword evidence="1" id="KW-0677">Repeat</keyword>
<feature type="compositionally biased region" description="Low complexity" evidence="4">
    <location>
        <begin position="257"/>
        <end position="271"/>
    </location>
</feature>
<dbReference type="GO" id="GO:0016887">
    <property type="term" value="F:ATP hydrolysis activity"/>
    <property type="evidence" value="ECO:0007669"/>
    <property type="project" value="InterPro"/>
</dbReference>
<keyword evidence="7" id="KW-1185">Reference proteome</keyword>
<sequence>MTNSPVIALERVSFHFPDGQPLFDELSETFDARHTGLVGRNGAGKSVLGRLLAGLLPPSAGRIVRQARVAYLPQTIDVDDTTRVVDLMGFAAPYDALCRVADGRMGENDIELLDGRWDIAERLHLALQDDGLAHLALHGPAAQLSGGERRRVALLGAFLGDADLLILDEPSNHLDRASRLRLYRRLQQWPGGLVVISHDRELLEGMQRIVELSPLGLRAYGGNYGFYREARQRDEQAAQQALAHARSERKRGERELQAQQQRQQRRIASASRDARHANQAQILLDRQKGRSEASAGRLQQRLQAVSRDLDDAVRDAAQRVHEGHAIQLHGKAGGLAEGRRVLSLRGVRAPYSGAALPDIEMFGPRRLAISGPNGCGKSSLLAMLAGRLAAVAGECRVEVPLAYLDQQLSCLPGNETALDHLRRCSPGLPEALARTRLVHLGLDALRAVLPCRQLSGGERLKLALAGVIDGESAAPLLLLDEPDNHIDLDSLLAVEAMLRDYRGALILVSHDAAFIEALAITDRLQWTAQGWQYERA</sequence>
<keyword evidence="2" id="KW-0547">Nucleotide-binding</keyword>
<dbReference type="InterPro" id="IPR017871">
    <property type="entry name" value="ABC_transporter-like_CS"/>
</dbReference>
<dbReference type="InterPro" id="IPR050611">
    <property type="entry name" value="ABCF"/>
</dbReference>
<name>A0A1I1SF46_PSEOC</name>
<dbReference type="PANTHER" id="PTHR19211">
    <property type="entry name" value="ATP-BINDING TRANSPORT PROTEIN-RELATED"/>
    <property type="match status" value="1"/>
</dbReference>
<protein>
    <submittedName>
        <fullName evidence="6">ATPase components of ABC transporters with duplicated ATPase domains</fullName>
    </submittedName>
</protein>
<dbReference type="SMART" id="SM00382">
    <property type="entry name" value="AAA"/>
    <property type="match status" value="2"/>
</dbReference>
<proteinExistence type="predicted"/>
<gene>
    <name evidence="6" type="ORF">SAMN05216372_101820</name>
</gene>
<evidence type="ECO:0000256" key="3">
    <source>
        <dbReference type="ARBA" id="ARBA00022840"/>
    </source>
</evidence>
<evidence type="ECO:0000256" key="1">
    <source>
        <dbReference type="ARBA" id="ARBA00022737"/>
    </source>
</evidence>
<keyword evidence="3" id="KW-0067">ATP-binding</keyword>
<feature type="region of interest" description="Disordered" evidence="4">
    <location>
        <begin position="247"/>
        <end position="275"/>
    </location>
</feature>
<dbReference type="SUPFAM" id="SSF52540">
    <property type="entry name" value="P-loop containing nucleoside triphosphate hydrolases"/>
    <property type="match status" value="2"/>
</dbReference>
<dbReference type="InterPro" id="IPR003439">
    <property type="entry name" value="ABC_transporter-like_ATP-bd"/>
</dbReference>
<evidence type="ECO:0000313" key="6">
    <source>
        <dbReference type="EMBL" id="SFD43258.1"/>
    </source>
</evidence>
<feature type="domain" description="ABC transporter" evidence="5">
    <location>
        <begin position="7"/>
        <end position="239"/>
    </location>
</feature>
<organism evidence="6 7">
    <name type="scientific">Pseudomonas straminea</name>
    <dbReference type="NCBI Taxonomy" id="47882"/>
    <lineage>
        <taxon>Bacteria</taxon>
        <taxon>Pseudomonadati</taxon>
        <taxon>Pseudomonadota</taxon>
        <taxon>Gammaproteobacteria</taxon>
        <taxon>Pseudomonadales</taxon>
        <taxon>Pseudomonadaceae</taxon>
        <taxon>Phytopseudomonas</taxon>
    </lineage>
</organism>
<dbReference type="InterPro" id="IPR003593">
    <property type="entry name" value="AAA+_ATPase"/>
</dbReference>
<evidence type="ECO:0000256" key="2">
    <source>
        <dbReference type="ARBA" id="ARBA00022741"/>
    </source>
</evidence>
<reference evidence="7" key="1">
    <citation type="submission" date="2016-10" db="EMBL/GenBank/DDBJ databases">
        <authorList>
            <person name="Varghese N."/>
            <person name="Submissions S."/>
        </authorList>
    </citation>
    <scope>NUCLEOTIDE SEQUENCE [LARGE SCALE GENOMIC DNA]</scope>
    <source>
        <strain evidence="7">JCM 2783</strain>
    </source>
</reference>
<dbReference type="AlphaFoldDB" id="A0A1I1SF46"/>
<accession>A0A1I1SF46</accession>
<dbReference type="FunFam" id="3.40.50.300:FF:001320">
    <property type="entry name" value="Heme ABC transporter ATP-binding protein"/>
    <property type="match status" value="1"/>
</dbReference>
<dbReference type="PROSITE" id="PS50893">
    <property type="entry name" value="ABC_TRANSPORTER_2"/>
    <property type="match status" value="1"/>
</dbReference>
<dbReference type="EMBL" id="FOMO01000001">
    <property type="protein sequence ID" value="SFD43258.1"/>
    <property type="molecule type" value="Genomic_DNA"/>
</dbReference>
<evidence type="ECO:0000256" key="4">
    <source>
        <dbReference type="SAM" id="MobiDB-lite"/>
    </source>
</evidence>
<dbReference type="Pfam" id="PF00005">
    <property type="entry name" value="ABC_tran"/>
    <property type="match status" value="2"/>
</dbReference>
<dbReference type="InterPro" id="IPR027417">
    <property type="entry name" value="P-loop_NTPase"/>
</dbReference>
<dbReference type="PROSITE" id="PS00211">
    <property type="entry name" value="ABC_TRANSPORTER_1"/>
    <property type="match status" value="1"/>
</dbReference>